<evidence type="ECO:0000256" key="1">
    <source>
        <dbReference type="ARBA" id="ARBA00002904"/>
    </source>
</evidence>
<comment type="similarity">
    <text evidence="2 8">Belongs to the alpha-carbonic anhydrase family.</text>
</comment>
<dbReference type="InterPro" id="IPR036398">
    <property type="entry name" value="CA_dom_sf"/>
</dbReference>
<dbReference type="PROSITE" id="PS00162">
    <property type="entry name" value="ALPHA_CA_1"/>
    <property type="match status" value="1"/>
</dbReference>
<dbReference type="Gene3D" id="3.10.200.10">
    <property type="entry name" value="Alpha carbonic anhydrase"/>
    <property type="match status" value="1"/>
</dbReference>
<proteinExistence type="inferred from homology"/>
<keyword evidence="5 8" id="KW-0862">Zinc</keyword>
<dbReference type="InterPro" id="IPR001148">
    <property type="entry name" value="CA_dom"/>
</dbReference>
<evidence type="ECO:0000259" key="9">
    <source>
        <dbReference type="PROSITE" id="PS51144"/>
    </source>
</evidence>
<evidence type="ECO:0000256" key="7">
    <source>
        <dbReference type="ARBA" id="ARBA00048348"/>
    </source>
</evidence>
<comment type="cofactor">
    <cofactor evidence="8">
        <name>Zn(2+)</name>
        <dbReference type="ChEBI" id="CHEBI:29105"/>
    </cofactor>
</comment>
<feature type="domain" description="Alpha-carbonic anhydrase" evidence="9">
    <location>
        <begin position="20"/>
        <end position="294"/>
    </location>
</feature>
<gene>
    <name evidence="10" type="ORF">HTEP1355_LOCUS11991</name>
</gene>
<evidence type="ECO:0000256" key="4">
    <source>
        <dbReference type="ARBA" id="ARBA00022723"/>
    </source>
</evidence>
<protein>
    <recommendedName>
        <fullName evidence="3 8">Carbonic anhydrase</fullName>
        <ecNumber evidence="3 8">4.2.1.1</ecNumber>
    </recommendedName>
</protein>
<sequence>MLISVIIATALAVANADGPGSWNYDRCDVANGPVYWADLCMGTEQSPINLCGAVNLPISAAITMTNYEKEIKADLMRDGGVKFTVDGGDALTTSVGQVPQFLGRSTPDVTEDIVWNLEQAHFHWGRTDVNEEGSEHYMENFQYPLEIHFVHYNSKYKDVTEAVTSGNSDALLVIGTMYRLQEDAAVGETESPALTALGNGIDAQRRQGKENQELSLTPSQLIDTSGGFYTYAGSLTTPTCNPVVTWINLAKPMPVTPSTLRKFQDVRAGDKTIADHGNYRNLMPLGTRILYKSGDDVVSYPCPNRGVVEPAWEGCSASGAPSLSAGLLAPAAAALAALAAALRL</sequence>
<comment type="catalytic activity">
    <reaction evidence="7 8">
        <text>hydrogencarbonate + H(+) = CO2 + H2O</text>
        <dbReference type="Rhea" id="RHEA:10748"/>
        <dbReference type="ChEBI" id="CHEBI:15377"/>
        <dbReference type="ChEBI" id="CHEBI:15378"/>
        <dbReference type="ChEBI" id="CHEBI:16526"/>
        <dbReference type="ChEBI" id="CHEBI:17544"/>
        <dbReference type="EC" id="4.2.1.1"/>
    </reaction>
</comment>
<dbReference type="EMBL" id="HBFN01020623">
    <property type="protein sequence ID" value="CAD8798350.1"/>
    <property type="molecule type" value="Transcribed_RNA"/>
</dbReference>
<dbReference type="PANTHER" id="PTHR18952">
    <property type="entry name" value="CARBONIC ANHYDRASE"/>
    <property type="match status" value="1"/>
</dbReference>
<comment type="function">
    <text evidence="1 8">Reversible hydration of carbon dioxide.</text>
</comment>
<dbReference type="PANTHER" id="PTHR18952:SF265">
    <property type="entry name" value="CARBONIC ANHYDRASE"/>
    <property type="match status" value="1"/>
</dbReference>
<evidence type="ECO:0000256" key="8">
    <source>
        <dbReference type="RuleBase" id="RU367011"/>
    </source>
</evidence>
<dbReference type="GO" id="GO:0004089">
    <property type="term" value="F:carbonate dehydratase activity"/>
    <property type="evidence" value="ECO:0007669"/>
    <property type="project" value="UniProtKB-UniRule"/>
</dbReference>
<dbReference type="Pfam" id="PF00194">
    <property type="entry name" value="Carb_anhydrase"/>
    <property type="match status" value="1"/>
</dbReference>
<evidence type="ECO:0000256" key="5">
    <source>
        <dbReference type="ARBA" id="ARBA00022833"/>
    </source>
</evidence>
<dbReference type="SMART" id="SM01057">
    <property type="entry name" value="Carb_anhydrase"/>
    <property type="match status" value="1"/>
</dbReference>
<reference evidence="10" key="1">
    <citation type="submission" date="2021-01" db="EMBL/GenBank/DDBJ databases">
        <authorList>
            <person name="Corre E."/>
            <person name="Pelletier E."/>
            <person name="Niang G."/>
            <person name="Scheremetjew M."/>
            <person name="Finn R."/>
            <person name="Kale V."/>
            <person name="Holt S."/>
            <person name="Cochrane G."/>
            <person name="Meng A."/>
            <person name="Brown T."/>
            <person name="Cohen L."/>
        </authorList>
    </citation>
    <scope>NUCLEOTIDE SEQUENCE</scope>
    <source>
        <strain evidence="10">CCMP443</strain>
    </source>
</reference>
<name>A0A7S0YXJ7_9CRYP</name>
<feature type="chain" id="PRO_5031605348" description="Carbonic anhydrase" evidence="8">
    <location>
        <begin position="17"/>
        <end position="344"/>
    </location>
</feature>
<feature type="signal peptide" evidence="8">
    <location>
        <begin position="1"/>
        <end position="16"/>
    </location>
</feature>
<keyword evidence="8" id="KW-0732">Signal</keyword>
<evidence type="ECO:0000256" key="2">
    <source>
        <dbReference type="ARBA" id="ARBA00010718"/>
    </source>
</evidence>
<evidence type="ECO:0000313" key="10">
    <source>
        <dbReference type="EMBL" id="CAD8798350.1"/>
    </source>
</evidence>
<dbReference type="InterPro" id="IPR018338">
    <property type="entry name" value="Carbonic_anhydrase_a-class_CS"/>
</dbReference>
<dbReference type="InterPro" id="IPR023561">
    <property type="entry name" value="Carbonic_anhydrase_a-class"/>
</dbReference>
<dbReference type="AlphaFoldDB" id="A0A7S0YXJ7"/>
<dbReference type="EC" id="4.2.1.1" evidence="3 8"/>
<accession>A0A7S0YXJ7</accession>
<dbReference type="PROSITE" id="PS51144">
    <property type="entry name" value="ALPHA_CA_2"/>
    <property type="match status" value="1"/>
</dbReference>
<evidence type="ECO:0000256" key="3">
    <source>
        <dbReference type="ARBA" id="ARBA00012925"/>
    </source>
</evidence>
<dbReference type="GO" id="GO:0008270">
    <property type="term" value="F:zinc ion binding"/>
    <property type="evidence" value="ECO:0007669"/>
    <property type="project" value="UniProtKB-UniRule"/>
</dbReference>
<organism evidence="10">
    <name type="scientific">Hemiselmis tepida</name>
    <dbReference type="NCBI Taxonomy" id="464990"/>
    <lineage>
        <taxon>Eukaryota</taxon>
        <taxon>Cryptophyceae</taxon>
        <taxon>Cryptomonadales</taxon>
        <taxon>Hemiselmidaceae</taxon>
        <taxon>Hemiselmis</taxon>
    </lineage>
</organism>
<dbReference type="CDD" id="cd00326">
    <property type="entry name" value="alpha_CA"/>
    <property type="match status" value="1"/>
</dbReference>
<dbReference type="SUPFAM" id="SSF51069">
    <property type="entry name" value="Carbonic anhydrase"/>
    <property type="match status" value="1"/>
</dbReference>
<keyword evidence="4 8" id="KW-0479">Metal-binding</keyword>
<evidence type="ECO:0000256" key="6">
    <source>
        <dbReference type="ARBA" id="ARBA00023239"/>
    </source>
</evidence>
<keyword evidence="6 8" id="KW-0456">Lyase</keyword>